<dbReference type="PANTHER" id="PTHR10196:SF69">
    <property type="entry name" value="GLYCEROL KINASE"/>
    <property type="match status" value="1"/>
</dbReference>
<feature type="binding site" evidence="10">
    <location>
        <position position="313"/>
    </location>
    <ligand>
        <name>ATP</name>
        <dbReference type="ChEBI" id="CHEBI:30616"/>
    </ligand>
</feature>
<feature type="binding site" evidence="10">
    <location>
        <position position="247"/>
    </location>
    <ligand>
        <name>sn-glycerol 3-phosphate</name>
        <dbReference type="ChEBI" id="CHEBI:57597"/>
    </ligand>
</feature>
<keyword evidence="7 10" id="KW-0067">ATP-binding</keyword>
<dbReference type="Pfam" id="PF02782">
    <property type="entry name" value="FGGY_C"/>
    <property type="match status" value="1"/>
</dbReference>
<feature type="binding site" evidence="10">
    <location>
        <position position="418"/>
    </location>
    <ligand>
        <name>ADP</name>
        <dbReference type="ChEBI" id="CHEBI:456216"/>
    </ligand>
</feature>
<dbReference type="AlphaFoldDB" id="A0A365YPF0"/>
<dbReference type="CDD" id="cd07769">
    <property type="entry name" value="ASKHA_NBD_FGGY_GK"/>
    <property type="match status" value="1"/>
</dbReference>
<feature type="binding site" evidence="10">
    <location>
        <position position="13"/>
    </location>
    <ligand>
        <name>ADP</name>
        <dbReference type="ChEBI" id="CHEBI:456216"/>
    </ligand>
</feature>
<comment type="pathway">
    <text evidence="1 10">Polyol metabolism; glycerol degradation via glycerol kinase pathway; sn-glycerol 3-phosphate from glycerol: step 1/1.</text>
</comment>
<comment type="activity regulation">
    <text evidence="10">Inhibited by fructose 1,6-bisphosphate (FBP).</text>
</comment>
<dbReference type="Proteomes" id="UP000252167">
    <property type="component" value="Unassembled WGS sequence"/>
</dbReference>
<dbReference type="RefSeq" id="WP_047119160.1">
    <property type="nucleotide sequence ID" value="NZ_CM125969.1"/>
</dbReference>
<dbReference type="InterPro" id="IPR018483">
    <property type="entry name" value="Carb_kinase_FGGY_CS"/>
</dbReference>
<dbReference type="InterPro" id="IPR018484">
    <property type="entry name" value="FGGY_N"/>
</dbReference>
<feature type="binding site" evidence="10">
    <location>
        <position position="414"/>
    </location>
    <ligand>
        <name>ADP</name>
        <dbReference type="ChEBI" id="CHEBI:456216"/>
    </ligand>
</feature>
<accession>A0A365YPF0</accession>
<dbReference type="NCBIfam" id="NF000756">
    <property type="entry name" value="PRK00047.1"/>
    <property type="match status" value="1"/>
</dbReference>
<evidence type="ECO:0000256" key="2">
    <source>
        <dbReference type="ARBA" id="ARBA00009156"/>
    </source>
</evidence>
<proteinExistence type="inferred from homology"/>
<feature type="binding site" evidence="10">
    <location>
        <position position="83"/>
    </location>
    <ligand>
        <name>sn-glycerol 3-phosphate</name>
        <dbReference type="ChEBI" id="CHEBI:57597"/>
    </ligand>
</feature>
<dbReference type="FunFam" id="3.30.420.40:FF:000008">
    <property type="entry name" value="Glycerol kinase"/>
    <property type="match status" value="1"/>
</dbReference>
<feature type="domain" description="Carbohydrate kinase FGGY C-terminal" evidence="13">
    <location>
        <begin position="264"/>
        <end position="453"/>
    </location>
</feature>
<dbReference type="GO" id="GO:0019563">
    <property type="term" value="P:glycerol catabolic process"/>
    <property type="evidence" value="ECO:0007669"/>
    <property type="project" value="UniProtKB-UniRule"/>
</dbReference>
<dbReference type="NCBIfam" id="TIGR01311">
    <property type="entry name" value="glycerol_kin"/>
    <property type="match status" value="1"/>
</dbReference>
<dbReference type="PROSITE" id="PS00445">
    <property type="entry name" value="FGGY_KINASES_2"/>
    <property type="match status" value="1"/>
</dbReference>
<evidence type="ECO:0000256" key="11">
    <source>
        <dbReference type="RuleBase" id="RU003733"/>
    </source>
</evidence>
<evidence type="ECO:0000256" key="10">
    <source>
        <dbReference type="HAMAP-Rule" id="MF_00186"/>
    </source>
</evidence>
<feature type="binding site" evidence="10">
    <location>
        <position position="247"/>
    </location>
    <ligand>
        <name>glycerol</name>
        <dbReference type="ChEBI" id="CHEBI:17754"/>
    </ligand>
</feature>
<dbReference type="PIRSF" id="PIRSF000538">
    <property type="entry name" value="GlpK"/>
    <property type="match status" value="1"/>
</dbReference>
<comment type="catalytic activity">
    <reaction evidence="8 10">
        <text>glycerol + ATP = sn-glycerol 3-phosphate + ADP + H(+)</text>
        <dbReference type="Rhea" id="RHEA:21644"/>
        <dbReference type="ChEBI" id="CHEBI:15378"/>
        <dbReference type="ChEBI" id="CHEBI:17754"/>
        <dbReference type="ChEBI" id="CHEBI:30616"/>
        <dbReference type="ChEBI" id="CHEBI:57597"/>
        <dbReference type="ChEBI" id="CHEBI:456216"/>
        <dbReference type="EC" id="2.7.1.30"/>
    </reaction>
</comment>
<dbReference type="EMBL" id="POAF01000001">
    <property type="protein sequence ID" value="RBM03844.1"/>
    <property type="molecule type" value="Genomic_DNA"/>
</dbReference>
<dbReference type="GO" id="GO:0005829">
    <property type="term" value="C:cytosol"/>
    <property type="evidence" value="ECO:0007669"/>
    <property type="project" value="TreeGrafter"/>
</dbReference>
<evidence type="ECO:0000256" key="5">
    <source>
        <dbReference type="ARBA" id="ARBA00022777"/>
    </source>
</evidence>
<comment type="function">
    <text evidence="9 10">Key enzyme in the regulation of glycerol uptake and metabolism. Catalyzes the phosphorylation of glycerol to yield sn-glycerol 3-phosphate.</text>
</comment>
<dbReference type="GO" id="GO:0005524">
    <property type="term" value="F:ATP binding"/>
    <property type="evidence" value="ECO:0007669"/>
    <property type="project" value="UniProtKB-UniRule"/>
</dbReference>
<evidence type="ECO:0000313" key="15">
    <source>
        <dbReference type="Proteomes" id="UP000252167"/>
    </source>
</evidence>
<dbReference type="SUPFAM" id="SSF53067">
    <property type="entry name" value="Actin-like ATPase domain"/>
    <property type="match status" value="2"/>
</dbReference>
<dbReference type="GO" id="GO:0004370">
    <property type="term" value="F:glycerol kinase activity"/>
    <property type="evidence" value="ECO:0007669"/>
    <property type="project" value="UniProtKB-UniRule"/>
</dbReference>
<evidence type="ECO:0000256" key="8">
    <source>
        <dbReference type="ARBA" id="ARBA00052101"/>
    </source>
</evidence>
<dbReference type="GO" id="GO:0006072">
    <property type="term" value="P:glycerol-3-phosphate metabolic process"/>
    <property type="evidence" value="ECO:0007669"/>
    <property type="project" value="InterPro"/>
</dbReference>
<evidence type="ECO:0000256" key="9">
    <source>
        <dbReference type="ARBA" id="ARBA00054633"/>
    </source>
</evidence>
<name>A0A365YPF0_9MICC</name>
<evidence type="ECO:0000256" key="3">
    <source>
        <dbReference type="ARBA" id="ARBA00022679"/>
    </source>
</evidence>
<feature type="binding site" evidence="10">
    <location>
        <position position="84"/>
    </location>
    <ligand>
        <name>glycerol</name>
        <dbReference type="ChEBI" id="CHEBI:17754"/>
    </ligand>
</feature>
<comment type="similarity">
    <text evidence="2 10 11">Belongs to the FGGY kinase family.</text>
</comment>
<feature type="binding site" evidence="10">
    <location>
        <position position="13"/>
    </location>
    <ligand>
        <name>ATP</name>
        <dbReference type="ChEBI" id="CHEBI:30616"/>
    </ligand>
</feature>
<protein>
    <recommendedName>
        <fullName evidence="10">Glycerol kinase</fullName>
        <ecNumber evidence="10">2.7.1.30</ecNumber>
    </recommendedName>
    <alternativeName>
        <fullName evidence="10">ATP:glycerol 3-phosphotransferase</fullName>
    </alternativeName>
    <alternativeName>
        <fullName evidence="10">Glycerokinase</fullName>
        <shortName evidence="10">GK</shortName>
    </alternativeName>
</protein>
<feature type="binding site" evidence="10">
    <location>
        <position position="83"/>
    </location>
    <ligand>
        <name>glycerol</name>
        <dbReference type="ChEBI" id="CHEBI:17754"/>
    </ligand>
</feature>
<organism evidence="14 15">
    <name type="scientific">Glutamicibacter soli</name>
    <dbReference type="NCBI Taxonomy" id="453836"/>
    <lineage>
        <taxon>Bacteria</taxon>
        <taxon>Bacillati</taxon>
        <taxon>Actinomycetota</taxon>
        <taxon>Actinomycetes</taxon>
        <taxon>Micrococcales</taxon>
        <taxon>Micrococcaceae</taxon>
        <taxon>Glutamicibacter</taxon>
    </lineage>
</organism>
<evidence type="ECO:0000256" key="4">
    <source>
        <dbReference type="ARBA" id="ARBA00022741"/>
    </source>
</evidence>
<reference evidence="14 15" key="1">
    <citation type="submission" date="2018-01" db="EMBL/GenBank/DDBJ databases">
        <title>Glutamicibacter soli strain NHPC-3 Whole genome sequence and assembly.</title>
        <authorList>
            <person name="Choudhury P."/>
            <person name="Gupta D."/>
            <person name="Sengupta K."/>
            <person name="Jawed A."/>
            <person name="Sultana N."/>
            <person name="Saha P."/>
        </authorList>
    </citation>
    <scope>NUCLEOTIDE SEQUENCE [LARGE SCALE GENOMIC DNA]</scope>
    <source>
        <strain evidence="14 15">NHPC-3</strain>
    </source>
</reference>
<sequence length="506" mass="55008">MSNKYVIAIDQGTTSSRAIVFDHAGEVVSVGQKEHEQIFPAAGWVEHNPIEIWDNVREVIGTALAKENLTRHDIEVVGITNQRETTVVWDKHTGEPVYNAIVWQDTRTQDIVDALSAEGGIERYKDRVGLPLATYFAGTKIKWILENVDGARERAEAGDLLFGTTDTWVLWNLTGGPEGGVHTTDVTNASRTLFMNLETLQWDEQILADFGVPASMLPAIKSSSEVYGTVASNQLLREVPVAGILGDQQAATFGQAAFGAGTAKNTYGTGCFLIFNTGQEIVSSSNGLITTLAYKLGDAAPVYALEGSIAVAGSLVQWLRDNIGMIASAPEIEELASHVEDNGGVYIVPAFSGLFAPYWRSDARGAIVGLTRFADKHHIARAALESTAFQTREVLDAVNADAEVPLTELKVDGGMVANEHLMQFQADILGVPVVRPKVTETTALGAAYAAGLAVGFWKDLGELEANWSEDKRWEPVMGAEERERSLRLWKKAVTRTFDWVDEDTKA</sequence>
<gene>
    <name evidence="10 14" type="primary">glpK</name>
    <name evidence="14" type="ORF">C1H84_00615</name>
</gene>
<dbReference type="PANTHER" id="PTHR10196">
    <property type="entry name" value="SUGAR KINASE"/>
    <property type="match status" value="1"/>
</dbReference>
<dbReference type="Pfam" id="PF00370">
    <property type="entry name" value="FGGY_N"/>
    <property type="match status" value="1"/>
</dbReference>
<feature type="binding site" evidence="10">
    <location>
        <position position="135"/>
    </location>
    <ligand>
        <name>sn-glycerol 3-phosphate</name>
        <dbReference type="ChEBI" id="CHEBI:57597"/>
    </ligand>
</feature>
<evidence type="ECO:0000256" key="6">
    <source>
        <dbReference type="ARBA" id="ARBA00022798"/>
    </source>
</evidence>
<evidence type="ECO:0000259" key="12">
    <source>
        <dbReference type="Pfam" id="PF00370"/>
    </source>
</evidence>
<dbReference type="InterPro" id="IPR005999">
    <property type="entry name" value="Glycerol_kin"/>
</dbReference>
<feature type="binding site" evidence="10">
    <location>
        <position position="17"/>
    </location>
    <ligand>
        <name>ADP</name>
        <dbReference type="ChEBI" id="CHEBI:456216"/>
    </ligand>
</feature>
<dbReference type="FunFam" id="3.30.420.40:FF:000007">
    <property type="entry name" value="Glycerol kinase"/>
    <property type="match status" value="1"/>
</dbReference>
<evidence type="ECO:0000256" key="7">
    <source>
        <dbReference type="ARBA" id="ARBA00022840"/>
    </source>
</evidence>
<feature type="binding site" evidence="10">
    <location>
        <position position="269"/>
    </location>
    <ligand>
        <name>ADP</name>
        <dbReference type="ChEBI" id="CHEBI:456216"/>
    </ligand>
</feature>
<dbReference type="InterPro" id="IPR043129">
    <property type="entry name" value="ATPase_NBD"/>
</dbReference>
<keyword evidence="5 10" id="KW-0418">Kinase</keyword>
<dbReference type="UniPathway" id="UPA00618">
    <property type="reaction ID" value="UER00672"/>
</dbReference>
<feature type="binding site" evidence="10">
    <location>
        <position position="313"/>
    </location>
    <ligand>
        <name>ADP</name>
        <dbReference type="ChEBI" id="CHEBI:456216"/>
    </ligand>
</feature>
<feature type="binding site" evidence="10">
    <location>
        <position position="84"/>
    </location>
    <ligand>
        <name>sn-glycerol 3-phosphate</name>
        <dbReference type="ChEBI" id="CHEBI:57597"/>
    </ligand>
</feature>
<feature type="binding site" evidence="10">
    <location>
        <position position="13"/>
    </location>
    <ligand>
        <name>sn-glycerol 3-phosphate</name>
        <dbReference type="ChEBI" id="CHEBI:57597"/>
    </ligand>
</feature>
<feature type="binding site" evidence="10">
    <location>
        <position position="135"/>
    </location>
    <ligand>
        <name>glycerol</name>
        <dbReference type="ChEBI" id="CHEBI:17754"/>
    </ligand>
</feature>
<evidence type="ECO:0000256" key="1">
    <source>
        <dbReference type="ARBA" id="ARBA00005190"/>
    </source>
</evidence>
<keyword evidence="15" id="KW-1185">Reference proteome</keyword>
<keyword evidence="6 10" id="KW-0319">Glycerol metabolism</keyword>
<feature type="binding site" evidence="10">
    <location>
        <position position="14"/>
    </location>
    <ligand>
        <name>ATP</name>
        <dbReference type="ChEBI" id="CHEBI:30616"/>
    </ligand>
</feature>
<feature type="binding site" evidence="10">
    <location>
        <position position="414"/>
    </location>
    <ligand>
        <name>ATP</name>
        <dbReference type="ChEBI" id="CHEBI:30616"/>
    </ligand>
</feature>
<feature type="binding site" evidence="10">
    <location>
        <position position="269"/>
    </location>
    <ligand>
        <name>ATP</name>
        <dbReference type="ChEBI" id="CHEBI:30616"/>
    </ligand>
</feature>
<feature type="binding site" evidence="10">
    <location>
        <position position="248"/>
    </location>
    <ligand>
        <name>glycerol</name>
        <dbReference type="ChEBI" id="CHEBI:17754"/>
    </ligand>
</feature>
<evidence type="ECO:0000313" key="14">
    <source>
        <dbReference type="EMBL" id="RBM03844.1"/>
    </source>
</evidence>
<keyword evidence="3 10" id="KW-0808">Transferase</keyword>
<feature type="binding site" evidence="10">
    <location>
        <position position="15"/>
    </location>
    <ligand>
        <name>ATP</name>
        <dbReference type="ChEBI" id="CHEBI:30616"/>
    </ligand>
</feature>
<feature type="domain" description="Carbohydrate kinase FGGY N-terminal" evidence="12">
    <location>
        <begin position="5"/>
        <end position="254"/>
    </location>
</feature>
<feature type="binding site" evidence="10">
    <location>
        <position position="317"/>
    </location>
    <ligand>
        <name>ATP</name>
        <dbReference type="ChEBI" id="CHEBI:30616"/>
    </ligand>
</feature>
<dbReference type="InterPro" id="IPR018485">
    <property type="entry name" value="FGGY_C"/>
</dbReference>
<evidence type="ECO:0000259" key="13">
    <source>
        <dbReference type="Pfam" id="PF02782"/>
    </source>
</evidence>
<dbReference type="Gene3D" id="3.30.420.40">
    <property type="match status" value="2"/>
</dbReference>
<dbReference type="InterPro" id="IPR000577">
    <property type="entry name" value="Carb_kinase_FGGY"/>
</dbReference>
<dbReference type="HAMAP" id="MF_00186">
    <property type="entry name" value="Glycerol_kin"/>
    <property type="match status" value="1"/>
</dbReference>
<dbReference type="EC" id="2.7.1.30" evidence="10"/>
<comment type="caution">
    <text evidence="14">The sequence shown here is derived from an EMBL/GenBank/DDBJ whole genome shotgun (WGS) entry which is preliminary data.</text>
</comment>
<keyword evidence="4 10" id="KW-0547">Nucleotide-binding</keyword>